<sequence>MSDTPIWLEAFPHDFEVAHERTLRGLSKVLERVYYPGARRDGGRDGAWLRIRSAGGRVWTGVFASRLEAGRLSLIASWPQPSTLFVAVGDGPYLVRADDPDAWSRIDRPTVRHFAPAPDVGLCLLLDDDRLSAFDAQGLAWESEHLGPDAVWLGRLDDEVHLRAGDVLHRVRLRHGGTTSETASW</sequence>
<name>A0A6J4M4G5_9ACTN</name>
<evidence type="ECO:0000313" key="1">
    <source>
        <dbReference type="EMBL" id="CAA9349589.1"/>
    </source>
</evidence>
<reference evidence="1" key="1">
    <citation type="submission" date="2020-02" db="EMBL/GenBank/DDBJ databases">
        <authorList>
            <person name="Meier V. D."/>
        </authorList>
    </citation>
    <scope>NUCLEOTIDE SEQUENCE</scope>
    <source>
        <strain evidence="1">AVDCRST_MAG07</strain>
    </source>
</reference>
<dbReference type="EMBL" id="CADCUB010000138">
    <property type="protein sequence ID" value="CAA9349589.1"/>
    <property type="molecule type" value="Genomic_DNA"/>
</dbReference>
<gene>
    <name evidence="1" type="ORF">AVDCRST_MAG07-2936</name>
</gene>
<protein>
    <submittedName>
        <fullName evidence="1">Uncharacterized protein</fullName>
    </submittedName>
</protein>
<proteinExistence type="predicted"/>
<organism evidence="1">
    <name type="scientific">uncultured Frankineae bacterium</name>
    <dbReference type="NCBI Taxonomy" id="437475"/>
    <lineage>
        <taxon>Bacteria</taxon>
        <taxon>Bacillati</taxon>
        <taxon>Actinomycetota</taxon>
        <taxon>Actinomycetes</taxon>
        <taxon>Frankiales</taxon>
        <taxon>environmental samples</taxon>
    </lineage>
</organism>
<dbReference type="AlphaFoldDB" id="A0A6J4M4G5"/>
<accession>A0A6J4M4G5</accession>